<dbReference type="GeneID" id="84787647"/>
<proteinExistence type="predicted"/>
<accession>A0ABN0DP03</accession>
<reference evidence="1 2" key="1">
    <citation type="submission" date="2011-08" db="EMBL/GenBank/DDBJ databases">
        <title>The Genome Sequence of Selenomonas noxia F0398.</title>
        <authorList>
            <consortium name="The Broad Institute Genome Sequencing Platform"/>
            <person name="Earl A."/>
            <person name="Ward D."/>
            <person name="Feldgarden M."/>
            <person name="Gevers D."/>
            <person name="Izard J."/>
            <person name="Ganesan A."/>
            <person name="Blanton J.M."/>
            <person name="Baranova O.V."/>
            <person name="Tanner A.C."/>
            <person name="Dewhirst F.E."/>
            <person name="Young S.K."/>
            <person name="Zeng Q."/>
            <person name="Gargeya S."/>
            <person name="Fitzgerald M."/>
            <person name="Haas B."/>
            <person name="Abouelleil A."/>
            <person name="Alvarado L."/>
            <person name="Arachchi H.M."/>
            <person name="Berlin A."/>
            <person name="Brown A."/>
            <person name="Chapman S.B."/>
            <person name="Chen Z."/>
            <person name="Dunbar C."/>
            <person name="Freedman E."/>
            <person name="Gearin G."/>
            <person name="Gellesch M."/>
            <person name="Goldberg J."/>
            <person name="Griggs A."/>
            <person name="Gujja S."/>
            <person name="Heiman D."/>
            <person name="Howarth C."/>
            <person name="Larson L."/>
            <person name="Lui A."/>
            <person name="MacDonald P.J.P."/>
            <person name="Montmayeur A."/>
            <person name="Murphy C."/>
            <person name="Neiman D."/>
            <person name="Pearson M."/>
            <person name="Priest M."/>
            <person name="Roberts A."/>
            <person name="Saif S."/>
            <person name="Shea T."/>
            <person name="Shenoy N."/>
            <person name="Sisk P."/>
            <person name="Stolte C."/>
            <person name="Sykes S."/>
            <person name="Wortman J."/>
            <person name="Nusbaum C."/>
            <person name="Birren B."/>
        </authorList>
    </citation>
    <scope>NUCLEOTIDE SEQUENCE [LARGE SCALE GENOMIC DNA]</scope>
    <source>
        <strain evidence="1 2">F0398</strain>
    </source>
</reference>
<comment type="caution">
    <text evidence="1">The sequence shown here is derived from an EMBL/GenBank/DDBJ whole genome shotgun (WGS) entry which is preliminary data.</text>
</comment>
<evidence type="ECO:0000313" key="2">
    <source>
        <dbReference type="Proteomes" id="UP000003175"/>
    </source>
</evidence>
<dbReference type="Proteomes" id="UP000003175">
    <property type="component" value="Unassembled WGS sequence"/>
</dbReference>
<organism evidence="1 2">
    <name type="scientific">Selenomonas noxia F0398</name>
    <dbReference type="NCBI Taxonomy" id="702437"/>
    <lineage>
        <taxon>Bacteria</taxon>
        <taxon>Bacillati</taxon>
        <taxon>Bacillota</taxon>
        <taxon>Negativicutes</taxon>
        <taxon>Selenomonadales</taxon>
        <taxon>Selenomonadaceae</taxon>
        <taxon>Selenomonas</taxon>
    </lineage>
</organism>
<protein>
    <submittedName>
        <fullName evidence="1">Uncharacterized protein</fullName>
    </submittedName>
</protein>
<evidence type="ECO:0000313" key="1">
    <source>
        <dbReference type="EMBL" id="EHG24322.1"/>
    </source>
</evidence>
<gene>
    <name evidence="1" type="ORF">HMPREF9432_01453</name>
</gene>
<sequence>MYGKWSQWKPLPDLPGKMYMENLSGSWDEGLKITLKTSDDSQGIKIILGAGAIISYQCTDEGNRYKTLGFLHKKYGKDFYAKWTLFEVQDSALIKWVQEESCIGDDLQVKQITLLTADEVIDIITRYDPDIEVL</sequence>
<dbReference type="RefSeq" id="WP_006696699.1">
    <property type="nucleotide sequence ID" value="NZ_JH376860.1"/>
</dbReference>
<name>A0ABN0DP03_9FIRM</name>
<keyword evidence="2" id="KW-1185">Reference proteome</keyword>
<dbReference type="EMBL" id="ADGH01000014">
    <property type="protein sequence ID" value="EHG24322.1"/>
    <property type="molecule type" value="Genomic_DNA"/>
</dbReference>